<evidence type="ECO:0000256" key="1">
    <source>
        <dbReference type="ARBA" id="ARBA00022857"/>
    </source>
</evidence>
<dbReference type="Gene3D" id="3.40.50.720">
    <property type="entry name" value="NAD(P)-binding Rossmann-like Domain"/>
    <property type="match status" value="1"/>
</dbReference>
<dbReference type="CDD" id="cd05259">
    <property type="entry name" value="PCBER_SDR_a"/>
    <property type="match status" value="1"/>
</dbReference>
<dbReference type="Proteomes" id="UP001430848">
    <property type="component" value="Unassembled WGS sequence"/>
</dbReference>
<evidence type="ECO:0000259" key="3">
    <source>
        <dbReference type="Pfam" id="PF05368"/>
    </source>
</evidence>
<dbReference type="InterPro" id="IPR051609">
    <property type="entry name" value="NmrA/Isoflavone_reductase-like"/>
</dbReference>
<reference evidence="4 5" key="1">
    <citation type="submission" date="2024-02" db="EMBL/GenBank/DDBJ databases">
        <title>De novo assembly and annotation of 12 fungi associated with fruit tree decline syndrome in Ontario, Canada.</title>
        <authorList>
            <person name="Sulman M."/>
            <person name="Ellouze W."/>
            <person name="Ilyukhin E."/>
        </authorList>
    </citation>
    <scope>NUCLEOTIDE SEQUENCE [LARGE SCALE GENOMIC DNA]</scope>
    <source>
        <strain evidence="4 5">M169</strain>
    </source>
</reference>
<gene>
    <name evidence="4" type="ORF">SLS63_012432</name>
</gene>
<name>A0ABR1NRB3_DIAER</name>
<dbReference type="InterPro" id="IPR045312">
    <property type="entry name" value="PCBER-like"/>
</dbReference>
<organism evidence="4 5">
    <name type="scientific">Diaporthe eres</name>
    <name type="common">Phomopsis oblonga</name>
    <dbReference type="NCBI Taxonomy" id="83184"/>
    <lineage>
        <taxon>Eukaryota</taxon>
        <taxon>Fungi</taxon>
        <taxon>Dikarya</taxon>
        <taxon>Ascomycota</taxon>
        <taxon>Pezizomycotina</taxon>
        <taxon>Sordariomycetes</taxon>
        <taxon>Sordariomycetidae</taxon>
        <taxon>Diaporthales</taxon>
        <taxon>Diaporthaceae</taxon>
        <taxon>Diaporthe</taxon>
        <taxon>Diaporthe eres species complex</taxon>
    </lineage>
</organism>
<feature type="domain" description="NmrA-like" evidence="3">
    <location>
        <begin position="7"/>
        <end position="239"/>
    </location>
</feature>
<evidence type="ECO:0000313" key="5">
    <source>
        <dbReference type="Proteomes" id="UP001430848"/>
    </source>
</evidence>
<accession>A0ABR1NRB3</accession>
<dbReference type="EMBL" id="JAKNSF020000137">
    <property type="protein sequence ID" value="KAK7712255.1"/>
    <property type="molecule type" value="Genomic_DNA"/>
</dbReference>
<dbReference type="Gene3D" id="3.90.25.10">
    <property type="entry name" value="UDP-galactose 4-epimerase, domain 1"/>
    <property type="match status" value="1"/>
</dbReference>
<protein>
    <recommendedName>
        <fullName evidence="3">NmrA-like domain-containing protein</fullName>
    </recommendedName>
</protein>
<dbReference type="PANTHER" id="PTHR47706">
    <property type="entry name" value="NMRA-LIKE FAMILY PROTEIN"/>
    <property type="match status" value="1"/>
</dbReference>
<dbReference type="InterPro" id="IPR036291">
    <property type="entry name" value="NAD(P)-bd_dom_sf"/>
</dbReference>
<sequence length="299" mass="31813">MSGAIRKVALAGATGNLGPAILEQLIAADFQVTVLTRQGSNHSLPSSASVSHVDYDSVSSIAKALQGQDAVVSTLGDAAQGRQLNLVEAAAQAGVKRFIPSEFGSNTVNSKAAALPCYGNKVAVQKALEEKARQSGGMTYTLIMNGPFLDWGIMVGFVLNPKNREATLYNGGRNVFSTTTLPTIGKAVAGVLHHPAETKNRPVYVQDTATTLEALTKLGERVTGQSWTKKQVNIDDVLAEGWAELKKPNPDPHLFAIKFITAAIWGEGTGSHFTELDNDLLGIKELTEKELEALVARYA</sequence>
<keyword evidence="1" id="KW-0521">NADP</keyword>
<keyword evidence="5" id="KW-1185">Reference proteome</keyword>
<evidence type="ECO:0000313" key="4">
    <source>
        <dbReference type="EMBL" id="KAK7712255.1"/>
    </source>
</evidence>
<keyword evidence="2" id="KW-0560">Oxidoreductase</keyword>
<dbReference type="InterPro" id="IPR008030">
    <property type="entry name" value="NmrA-like"/>
</dbReference>
<proteinExistence type="predicted"/>
<dbReference type="SUPFAM" id="SSF51735">
    <property type="entry name" value="NAD(P)-binding Rossmann-fold domains"/>
    <property type="match status" value="1"/>
</dbReference>
<comment type="caution">
    <text evidence="4">The sequence shown here is derived from an EMBL/GenBank/DDBJ whole genome shotgun (WGS) entry which is preliminary data.</text>
</comment>
<dbReference type="PANTHER" id="PTHR47706:SF1">
    <property type="entry name" value="CIPA-LIKE, PUTATIVE (AFU_ORTHOLOGUE AFUA_1G12460)-RELATED"/>
    <property type="match status" value="1"/>
</dbReference>
<evidence type="ECO:0000256" key="2">
    <source>
        <dbReference type="ARBA" id="ARBA00023002"/>
    </source>
</evidence>
<dbReference type="Pfam" id="PF05368">
    <property type="entry name" value="NmrA"/>
    <property type="match status" value="1"/>
</dbReference>